<dbReference type="Pfam" id="PF00941">
    <property type="entry name" value="FAD_binding_5"/>
    <property type="match status" value="1"/>
</dbReference>
<dbReference type="Pfam" id="PF03450">
    <property type="entry name" value="CO_deh_flav_C"/>
    <property type="match status" value="1"/>
</dbReference>
<dbReference type="PANTHER" id="PTHR42659:SF9">
    <property type="entry name" value="XANTHINE DEHYDROGENASE FAD-BINDING SUBUNIT XDHB-RELATED"/>
    <property type="match status" value="1"/>
</dbReference>
<feature type="domain" description="FAD-binding PCMH-type" evidence="3">
    <location>
        <begin position="1"/>
        <end position="175"/>
    </location>
</feature>
<dbReference type="InterPro" id="IPR051312">
    <property type="entry name" value="Diverse_Substr_Oxidored"/>
</dbReference>
<dbReference type="EMBL" id="FOHU01000013">
    <property type="protein sequence ID" value="SET52906.1"/>
    <property type="molecule type" value="Genomic_DNA"/>
</dbReference>
<accession>A0A1I0F4F9</accession>
<sequence length="292" mass="32528">MEIKEVFRKKNVKETLEILEHYQEQCKIIAGGTDIIIQLREGIEKSSVLVDISNIEELKVVKETEKWIEIGSGVTFTEIAREFTLHDKFSALVEAAASVGSPQIRNAATIGGNICNASPAADFIPPLLALNAVVVLERKNAIREMCLEEFIIDKEKVALKADELLTKIRFKKLQTNQGLGFSKLGFRKALAISKISTAVFLELEENNKCKGTRIATGALGRHGLRERRVEEFLQEKALDPSTVHQGGRKLQKEIEKRLYGRPSLAFKKEAVIGIFHKAVDKAFKSCKIEGGI</sequence>
<dbReference type="InterPro" id="IPR036318">
    <property type="entry name" value="FAD-bd_PCMH-like_sf"/>
</dbReference>
<dbReference type="InterPro" id="IPR036683">
    <property type="entry name" value="CO_DH_flav_C_dom_sf"/>
</dbReference>
<dbReference type="PANTHER" id="PTHR42659">
    <property type="entry name" value="XANTHINE DEHYDROGENASE SUBUNIT C-RELATED"/>
    <property type="match status" value="1"/>
</dbReference>
<keyword evidence="2" id="KW-0560">Oxidoreductase</keyword>
<evidence type="ECO:0000313" key="4">
    <source>
        <dbReference type="EMBL" id="SET52906.1"/>
    </source>
</evidence>
<gene>
    <name evidence="4" type="ORF">SAMN05660297_02688</name>
</gene>
<dbReference type="Proteomes" id="UP000199568">
    <property type="component" value="Unassembled WGS sequence"/>
</dbReference>
<dbReference type="AlphaFoldDB" id="A0A1I0F4F9"/>
<organism evidence="4 5">
    <name type="scientific">Natronincola peptidivorans</name>
    <dbReference type="NCBI Taxonomy" id="426128"/>
    <lineage>
        <taxon>Bacteria</taxon>
        <taxon>Bacillati</taxon>
        <taxon>Bacillota</taxon>
        <taxon>Clostridia</taxon>
        <taxon>Peptostreptococcales</taxon>
        <taxon>Natronincolaceae</taxon>
        <taxon>Natronincola</taxon>
    </lineage>
</organism>
<proteinExistence type="predicted"/>
<name>A0A1I0F4F9_9FIRM</name>
<dbReference type="STRING" id="426128.SAMN05660297_02688"/>
<keyword evidence="1" id="KW-0285">Flavoprotein</keyword>
<dbReference type="SMART" id="SM01092">
    <property type="entry name" value="CO_deh_flav_C"/>
    <property type="match status" value="1"/>
</dbReference>
<dbReference type="InterPro" id="IPR016167">
    <property type="entry name" value="FAD-bd_PCMH_sub1"/>
</dbReference>
<dbReference type="InterPro" id="IPR016166">
    <property type="entry name" value="FAD-bd_PCMH"/>
</dbReference>
<dbReference type="Gene3D" id="3.30.390.50">
    <property type="entry name" value="CO dehydrogenase flavoprotein, C-terminal domain"/>
    <property type="match status" value="1"/>
</dbReference>
<evidence type="ECO:0000259" key="3">
    <source>
        <dbReference type="PROSITE" id="PS51387"/>
    </source>
</evidence>
<dbReference type="InterPro" id="IPR016169">
    <property type="entry name" value="FAD-bd_PCMH_sub2"/>
</dbReference>
<evidence type="ECO:0000256" key="2">
    <source>
        <dbReference type="ARBA" id="ARBA00023002"/>
    </source>
</evidence>
<dbReference type="InterPro" id="IPR002346">
    <property type="entry name" value="Mopterin_DH_FAD-bd"/>
</dbReference>
<evidence type="ECO:0000313" key="5">
    <source>
        <dbReference type="Proteomes" id="UP000199568"/>
    </source>
</evidence>
<reference evidence="4 5" key="1">
    <citation type="submission" date="2016-10" db="EMBL/GenBank/DDBJ databases">
        <authorList>
            <person name="de Groot N.N."/>
        </authorList>
    </citation>
    <scope>NUCLEOTIDE SEQUENCE [LARGE SCALE GENOMIC DNA]</scope>
    <source>
        <strain evidence="4 5">DSM 18979</strain>
    </source>
</reference>
<dbReference type="SUPFAM" id="SSF56176">
    <property type="entry name" value="FAD-binding/transporter-associated domain-like"/>
    <property type="match status" value="1"/>
</dbReference>
<dbReference type="RefSeq" id="WP_244272718.1">
    <property type="nucleotide sequence ID" value="NZ_FOHU01000013.1"/>
</dbReference>
<dbReference type="PROSITE" id="PS51387">
    <property type="entry name" value="FAD_PCMH"/>
    <property type="match status" value="1"/>
</dbReference>
<protein>
    <submittedName>
        <fullName evidence="4">Purine hydroxylase gamma subunit apoprotein</fullName>
    </submittedName>
</protein>
<dbReference type="InterPro" id="IPR005107">
    <property type="entry name" value="CO_DH_flav_C"/>
</dbReference>
<dbReference type="Gene3D" id="3.30.43.10">
    <property type="entry name" value="Uridine Diphospho-n-acetylenolpyruvylglucosamine Reductase, domain 2"/>
    <property type="match status" value="1"/>
</dbReference>
<dbReference type="Gene3D" id="3.30.465.10">
    <property type="match status" value="1"/>
</dbReference>
<dbReference type="GO" id="GO:0016491">
    <property type="term" value="F:oxidoreductase activity"/>
    <property type="evidence" value="ECO:0007669"/>
    <property type="project" value="UniProtKB-KW"/>
</dbReference>
<keyword evidence="5" id="KW-1185">Reference proteome</keyword>
<evidence type="ECO:0000256" key="1">
    <source>
        <dbReference type="ARBA" id="ARBA00022630"/>
    </source>
</evidence>
<dbReference type="GO" id="GO:0071949">
    <property type="term" value="F:FAD binding"/>
    <property type="evidence" value="ECO:0007669"/>
    <property type="project" value="InterPro"/>
</dbReference>
<dbReference type="SUPFAM" id="SSF55447">
    <property type="entry name" value="CO dehydrogenase flavoprotein C-terminal domain-like"/>
    <property type="match status" value="1"/>
</dbReference>